<organism evidence="3 4">
    <name type="scientific">Blattamonas nauphoetae</name>
    <dbReference type="NCBI Taxonomy" id="2049346"/>
    <lineage>
        <taxon>Eukaryota</taxon>
        <taxon>Metamonada</taxon>
        <taxon>Preaxostyla</taxon>
        <taxon>Oxymonadida</taxon>
        <taxon>Blattamonas</taxon>
    </lineage>
</organism>
<gene>
    <name evidence="3" type="ORF">BLNAU_12376</name>
</gene>
<keyword evidence="4" id="KW-1185">Reference proteome</keyword>
<comment type="caution">
    <text evidence="3">The sequence shown here is derived from an EMBL/GenBank/DDBJ whole genome shotgun (WGS) entry which is preliminary data.</text>
</comment>
<feature type="compositionally biased region" description="Low complexity" evidence="1">
    <location>
        <begin position="301"/>
        <end position="315"/>
    </location>
</feature>
<evidence type="ECO:0000313" key="4">
    <source>
        <dbReference type="Proteomes" id="UP001281761"/>
    </source>
</evidence>
<keyword evidence="2" id="KW-0812">Transmembrane</keyword>
<feature type="region of interest" description="Disordered" evidence="1">
    <location>
        <begin position="290"/>
        <end position="319"/>
    </location>
</feature>
<sequence>MNTIINTTGASSSTKRYDLSCHQLPFSMDCSRFLNWTEGRLESAHEIAEVYRSLVATVKFQPALDDSLEAKAMKFLESLIPRARLSPSAFLSNFASFSDDSVSDIVQSIVVLISSANLAITTATMEMFKRLIVNCSKKLLLALVKADIIPQVIIPLNLLSISFVQAVDLHINVLDIINTSLKLTIPNILARLGIEDSKEQEAVQETVLQQVIAPSEKYIWHLCLNRHSIVNRGLSDEFMRLLTWLIEIYQYHQRAMNFVQNMPSPFIVLMLSFSAILALLRNGMPRSMVTIGEKGPNNQNASSSPSAHSSSLSPSKRTAKTRNEAEHAILLHMMPLFRLRQSECIEGLQQALRQMVWRRRDCSVATRIAAMHSTEQTVPEWLFRGRMMLTIASHTQKSANQLLVTNVAVASDSTSARHEQLP</sequence>
<accession>A0ABQ9XMU5</accession>
<reference evidence="3 4" key="1">
    <citation type="journal article" date="2022" name="bioRxiv">
        <title>Genomics of Preaxostyla Flagellates Illuminates Evolutionary Transitions and the Path Towards Mitochondrial Loss.</title>
        <authorList>
            <person name="Novak L.V.F."/>
            <person name="Treitli S.C."/>
            <person name="Pyrih J."/>
            <person name="Halakuc P."/>
            <person name="Pipaliya S.V."/>
            <person name="Vacek V."/>
            <person name="Brzon O."/>
            <person name="Soukal P."/>
            <person name="Eme L."/>
            <person name="Dacks J.B."/>
            <person name="Karnkowska A."/>
            <person name="Elias M."/>
            <person name="Hampl V."/>
        </authorList>
    </citation>
    <scope>NUCLEOTIDE SEQUENCE [LARGE SCALE GENOMIC DNA]</scope>
    <source>
        <strain evidence="3">NAU3</strain>
        <tissue evidence="3">Gut</tissue>
    </source>
</reference>
<proteinExistence type="predicted"/>
<dbReference type="EMBL" id="JARBJD010000100">
    <property type="protein sequence ID" value="KAK2952727.1"/>
    <property type="molecule type" value="Genomic_DNA"/>
</dbReference>
<protein>
    <submittedName>
        <fullName evidence="3">Uncharacterized protein</fullName>
    </submittedName>
</protein>
<dbReference type="Proteomes" id="UP001281761">
    <property type="component" value="Unassembled WGS sequence"/>
</dbReference>
<evidence type="ECO:0000313" key="3">
    <source>
        <dbReference type="EMBL" id="KAK2952727.1"/>
    </source>
</evidence>
<keyword evidence="2" id="KW-1133">Transmembrane helix</keyword>
<name>A0ABQ9XMU5_9EUKA</name>
<evidence type="ECO:0000256" key="1">
    <source>
        <dbReference type="SAM" id="MobiDB-lite"/>
    </source>
</evidence>
<keyword evidence="2" id="KW-0472">Membrane</keyword>
<evidence type="ECO:0000256" key="2">
    <source>
        <dbReference type="SAM" id="Phobius"/>
    </source>
</evidence>
<feature type="transmembrane region" description="Helical" evidence="2">
    <location>
        <begin position="262"/>
        <end position="280"/>
    </location>
</feature>